<keyword evidence="4" id="KW-1185">Reference proteome</keyword>
<gene>
    <name evidence="3" type="ORF">ACFSYS_19480</name>
</gene>
<proteinExistence type="predicted"/>
<dbReference type="InterPro" id="IPR013517">
    <property type="entry name" value="FG-GAP"/>
</dbReference>
<accession>A0ABW5XDI9</accession>
<evidence type="ECO:0000313" key="4">
    <source>
        <dbReference type="Proteomes" id="UP001597438"/>
    </source>
</evidence>
<dbReference type="EMBL" id="JBHUOJ010000041">
    <property type="protein sequence ID" value="MFD2835483.1"/>
    <property type="molecule type" value="Genomic_DNA"/>
</dbReference>
<dbReference type="PROSITE" id="PS51257">
    <property type="entry name" value="PROKAR_LIPOPROTEIN"/>
    <property type="match status" value="1"/>
</dbReference>
<name>A0ABW5XDI9_9FLAO</name>
<organism evidence="3 4">
    <name type="scientific">Christiangramia antarctica</name>
    <dbReference type="NCBI Taxonomy" id="2058158"/>
    <lineage>
        <taxon>Bacteria</taxon>
        <taxon>Pseudomonadati</taxon>
        <taxon>Bacteroidota</taxon>
        <taxon>Flavobacteriia</taxon>
        <taxon>Flavobacteriales</taxon>
        <taxon>Flavobacteriaceae</taxon>
        <taxon>Christiangramia</taxon>
    </lineage>
</organism>
<evidence type="ECO:0000259" key="2">
    <source>
        <dbReference type="Pfam" id="PF07593"/>
    </source>
</evidence>
<dbReference type="Proteomes" id="UP001597438">
    <property type="component" value="Unassembled WGS sequence"/>
</dbReference>
<keyword evidence="1" id="KW-0732">Signal</keyword>
<dbReference type="PANTHER" id="PTHR16026:SF0">
    <property type="entry name" value="CARTILAGE ACIDIC PROTEIN 1"/>
    <property type="match status" value="1"/>
</dbReference>
<dbReference type="Gene3D" id="2.130.10.130">
    <property type="entry name" value="Integrin alpha, N-terminal"/>
    <property type="match status" value="3"/>
</dbReference>
<dbReference type="RefSeq" id="WP_251742226.1">
    <property type="nucleotide sequence ID" value="NZ_JBHUOJ010000041.1"/>
</dbReference>
<feature type="domain" description="ASPIC/UnbV" evidence="2">
    <location>
        <begin position="545"/>
        <end position="610"/>
    </location>
</feature>
<dbReference type="InterPro" id="IPR027039">
    <property type="entry name" value="Crtac1"/>
</dbReference>
<comment type="caution">
    <text evidence="3">The sequence shown here is derived from an EMBL/GenBank/DDBJ whole genome shotgun (WGS) entry which is preliminary data.</text>
</comment>
<reference evidence="4" key="1">
    <citation type="journal article" date="2019" name="Int. J. Syst. Evol. Microbiol.">
        <title>The Global Catalogue of Microorganisms (GCM) 10K type strain sequencing project: providing services to taxonomists for standard genome sequencing and annotation.</title>
        <authorList>
            <consortium name="The Broad Institute Genomics Platform"/>
            <consortium name="The Broad Institute Genome Sequencing Center for Infectious Disease"/>
            <person name="Wu L."/>
            <person name="Ma J."/>
        </authorList>
    </citation>
    <scope>NUCLEOTIDE SEQUENCE [LARGE SCALE GENOMIC DNA]</scope>
    <source>
        <strain evidence="4">KCTC 52925</strain>
    </source>
</reference>
<sequence>MVPIKSNLRILLICLFVVGCGNEDKENTMFESLGSSETGIDFTNEIIETEELNVMQYEYMYNGAGVGVGDFNDDQLPDLYFTSNTGENNLYLNKGNFKFQNITALSGTSGKEGWKTGVAIADVNADGLLDIYVCYSGLGSKKNRSNQLFINKGPNKDGIPQFKDEAKDFGLEAEGSFSTQAVFFDYDLDGDLDMFLLNHSKEYYSPFYNSTKLRNTRHPYFGNALYRNNNGTFQNVSEKAGIHGSGLNFGLGVSISDINEDNWPDIYISNDYVEQDFFYLNNKDGTFTDVSKNSFGHISQFSMGNNAADLNNDGHVDLVTLDMLPEDNYRQKILKGADEYDKYHLAIDSGYHKQQMRNMLQLNRGIDTLGIPQFSEIGQLSGISNTDWSWAPLIADFNNDGIKDIFITNGYLRDYTNRDFMKFEVNTAVAKVRKQGGDLFGDKGKEKYSDVIFELIKKMPSTKISNYMFENQNGMIFKNVAEKWGVSTPSVSTGAAYADLDNDGDLDLIVSNTNDPVAIYRNHVDKKKNNYLKIKLKGDGKNTYALGSKVWVKTDSSIQFLENYNVRGYQSSVDPVLFFGLGKSKNAEIKIQWPDGRITTVNNVKPNKFLQFDQSKSVSKETETRILPNKIFQEIKNSGINFKHIENKYIDFKVNRLALKQSSMSGPKISVGDVNGDGNDDLFIGGSIGQPDVLFISDISGHFTNANEKFWASTKAMETTGSTFFDADRDGDMDLYVVSGGSQVDDDPSGLMDRLYINDGQGNFSLVGDHVLPPAYSNGSVVTAGDFDRDGDDDLFVGGGSKPGSYPDSSLGGILRNDSDANGISFTIATKEVNSELRQPGLVTDALWEDINGDEWLDLILIGEWMPIRIFINEKGILAEKTKEYGLEKSNGLWQSMERADMDGDGDIDFIVGNMGSNLPFKVSEEEPLEAYIGDFTGEGVNSSVISNYIQGDRYPIANLDELQDAFPLIKKKFLKYEQYATATLKDIFTEEKLNKAKHLNVFQLKSLYLENMGGHFRMHILPLEVQFSAIQGIIVKDFTGDGIKDVFLAGNYYPFKVEYGPSDAGKGLLLRGNGAGEFKTIKNDELGVWVDGDVRDAEILNHKNDTYIIVSKNSDSIQILRCIK</sequence>
<dbReference type="PANTHER" id="PTHR16026">
    <property type="entry name" value="CARTILAGE ACIDIC PROTEIN 1"/>
    <property type="match status" value="1"/>
</dbReference>
<dbReference type="SUPFAM" id="SSF69318">
    <property type="entry name" value="Integrin alpha N-terminal domain"/>
    <property type="match status" value="2"/>
</dbReference>
<dbReference type="InterPro" id="IPR028994">
    <property type="entry name" value="Integrin_alpha_N"/>
</dbReference>
<evidence type="ECO:0000313" key="3">
    <source>
        <dbReference type="EMBL" id="MFD2835483.1"/>
    </source>
</evidence>
<dbReference type="InterPro" id="IPR011519">
    <property type="entry name" value="UnbV_ASPIC"/>
</dbReference>
<protein>
    <submittedName>
        <fullName evidence="3">VCBS repeat-containing protein</fullName>
    </submittedName>
</protein>
<dbReference type="Pfam" id="PF13517">
    <property type="entry name" value="FG-GAP_3"/>
    <property type="match status" value="5"/>
</dbReference>
<dbReference type="Pfam" id="PF07593">
    <property type="entry name" value="UnbV_ASPIC"/>
    <property type="match status" value="1"/>
</dbReference>
<evidence type="ECO:0000256" key="1">
    <source>
        <dbReference type="ARBA" id="ARBA00022729"/>
    </source>
</evidence>